<accession>A0A6J4Q2V0</accession>
<feature type="compositionally biased region" description="Basic residues" evidence="1">
    <location>
        <begin position="1"/>
        <end position="11"/>
    </location>
</feature>
<dbReference type="AlphaFoldDB" id="A0A6J4Q2V0"/>
<feature type="non-terminal residue" evidence="2">
    <location>
        <position position="72"/>
    </location>
</feature>
<feature type="compositionally biased region" description="Basic and acidic residues" evidence="1">
    <location>
        <begin position="16"/>
        <end position="25"/>
    </location>
</feature>
<name>A0A6J4Q2V0_9ACTN</name>
<proteinExistence type="predicted"/>
<dbReference type="EMBL" id="CADCUW010000385">
    <property type="protein sequence ID" value="CAA9430581.1"/>
    <property type="molecule type" value="Genomic_DNA"/>
</dbReference>
<evidence type="ECO:0000313" key="2">
    <source>
        <dbReference type="EMBL" id="CAA9430581.1"/>
    </source>
</evidence>
<sequence>EAHRPAQRRPLPRSGGLEKRRDHNHPLRRPRLRTGHDRSAEVRRRGRGGGGVVAHGPAAGDRLQGQARGETL</sequence>
<feature type="region of interest" description="Disordered" evidence="1">
    <location>
        <begin position="1"/>
        <end position="72"/>
    </location>
</feature>
<feature type="non-terminal residue" evidence="2">
    <location>
        <position position="1"/>
    </location>
</feature>
<protein>
    <submittedName>
        <fullName evidence="2">Uncharacterized protein</fullName>
    </submittedName>
</protein>
<feature type="compositionally biased region" description="Basic and acidic residues" evidence="1">
    <location>
        <begin position="34"/>
        <end position="43"/>
    </location>
</feature>
<reference evidence="2" key="1">
    <citation type="submission" date="2020-02" db="EMBL/GenBank/DDBJ databases">
        <authorList>
            <person name="Meier V. D."/>
        </authorList>
    </citation>
    <scope>NUCLEOTIDE SEQUENCE</scope>
    <source>
        <strain evidence="2">AVDCRST_MAG01</strain>
    </source>
</reference>
<gene>
    <name evidence="2" type="ORF">AVDCRST_MAG01-01-2900</name>
</gene>
<evidence type="ECO:0000256" key="1">
    <source>
        <dbReference type="SAM" id="MobiDB-lite"/>
    </source>
</evidence>
<organism evidence="2">
    <name type="scientific">uncultured Rubrobacteraceae bacterium</name>
    <dbReference type="NCBI Taxonomy" id="349277"/>
    <lineage>
        <taxon>Bacteria</taxon>
        <taxon>Bacillati</taxon>
        <taxon>Actinomycetota</taxon>
        <taxon>Rubrobacteria</taxon>
        <taxon>Rubrobacterales</taxon>
        <taxon>Rubrobacteraceae</taxon>
        <taxon>environmental samples</taxon>
    </lineage>
</organism>